<dbReference type="PANTHER" id="PTHR42850:SF2">
    <property type="entry name" value="BLL5683 PROTEIN"/>
    <property type="match status" value="1"/>
</dbReference>
<name>A0A6C1B080_9RHOO</name>
<dbReference type="AlphaFoldDB" id="A0A6C1B080"/>
<evidence type="ECO:0000259" key="1">
    <source>
        <dbReference type="Pfam" id="PF00149"/>
    </source>
</evidence>
<proteinExistence type="predicted"/>
<dbReference type="EMBL" id="CP048836">
    <property type="protein sequence ID" value="QID16977.1"/>
    <property type="molecule type" value="Genomic_DNA"/>
</dbReference>
<gene>
    <name evidence="2" type="ORF">G3580_04565</name>
</gene>
<feature type="domain" description="Calcineurin-like phosphoesterase" evidence="1">
    <location>
        <begin position="2"/>
        <end position="130"/>
    </location>
</feature>
<reference evidence="2 3" key="1">
    <citation type="submission" date="2020-02" db="EMBL/GenBank/DDBJ databases">
        <title>Nitrogenibacter mangrovi gen. nov., sp. nov. isolated from mangrove sediment, a denitrifying betaproteobacterium.</title>
        <authorList>
            <person name="Liao H."/>
            <person name="Tian Y."/>
        </authorList>
    </citation>
    <scope>NUCLEOTIDE SEQUENCE [LARGE SCALE GENOMIC DNA]</scope>
    <source>
        <strain evidence="2 3">M9-3-2</strain>
    </source>
</reference>
<dbReference type="KEGG" id="azq:G3580_04565"/>
<protein>
    <submittedName>
        <fullName evidence="2">Metallophosphoesterase</fullName>
    </submittedName>
</protein>
<dbReference type="Pfam" id="PF00149">
    <property type="entry name" value="Metallophos"/>
    <property type="match status" value="1"/>
</dbReference>
<dbReference type="Proteomes" id="UP000501991">
    <property type="component" value="Chromosome"/>
</dbReference>
<dbReference type="Gene3D" id="3.60.21.10">
    <property type="match status" value="1"/>
</dbReference>
<dbReference type="SUPFAM" id="SSF56300">
    <property type="entry name" value="Metallo-dependent phosphatases"/>
    <property type="match status" value="1"/>
</dbReference>
<accession>A0A6C1B080</accession>
<evidence type="ECO:0000313" key="2">
    <source>
        <dbReference type="EMBL" id="QID16977.1"/>
    </source>
</evidence>
<evidence type="ECO:0000313" key="3">
    <source>
        <dbReference type="Proteomes" id="UP000501991"/>
    </source>
</evidence>
<dbReference type="InterPro" id="IPR004843">
    <property type="entry name" value="Calcineurin-like_PHP"/>
</dbReference>
<dbReference type="InterPro" id="IPR029052">
    <property type="entry name" value="Metallo-depent_PP-like"/>
</dbReference>
<dbReference type="GO" id="GO:0005737">
    <property type="term" value="C:cytoplasm"/>
    <property type="evidence" value="ECO:0007669"/>
    <property type="project" value="TreeGrafter"/>
</dbReference>
<organism evidence="2 3">
    <name type="scientific">Nitrogeniibacter mangrovi</name>
    <dbReference type="NCBI Taxonomy" id="2016596"/>
    <lineage>
        <taxon>Bacteria</taxon>
        <taxon>Pseudomonadati</taxon>
        <taxon>Pseudomonadota</taxon>
        <taxon>Betaproteobacteria</taxon>
        <taxon>Rhodocyclales</taxon>
        <taxon>Zoogloeaceae</taxon>
        <taxon>Nitrogeniibacter</taxon>
    </lineage>
</organism>
<dbReference type="InterPro" id="IPR050126">
    <property type="entry name" value="Ap4A_hydrolase"/>
</dbReference>
<dbReference type="RefSeq" id="WP_173764143.1">
    <property type="nucleotide sequence ID" value="NZ_CP048836.1"/>
</dbReference>
<dbReference type="PANTHER" id="PTHR42850">
    <property type="entry name" value="METALLOPHOSPHOESTERASE"/>
    <property type="match status" value="1"/>
</dbReference>
<sequence length="149" mass="16721">MIGDVHSNALALNTVLNAAAQERVDALLITGDLVGYYFSARAVINLLAPWEKFVVRGNHEEMLARLRREPASGGEIRRRYGSGLDIVLAQLSEREVDQLCNLPHPLSLELDGRKILLCHGSPEDLDRYVYPDSDLGGWPTARWTPSIWW</sequence>
<keyword evidence="3" id="KW-1185">Reference proteome</keyword>
<dbReference type="CDD" id="cd00838">
    <property type="entry name" value="MPP_superfamily"/>
    <property type="match status" value="1"/>
</dbReference>
<dbReference type="GO" id="GO:0016791">
    <property type="term" value="F:phosphatase activity"/>
    <property type="evidence" value="ECO:0007669"/>
    <property type="project" value="TreeGrafter"/>
</dbReference>